<gene>
    <name evidence="4" type="ORF">DNG_08326</name>
</gene>
<comment type="caution">
    <text evidence="4">The sequence shown here is derived from an EMBL/GenBank/DDBJ whole genome shotgun (WGS) entry which is preliminary data.</text>
</comment>
<dbReference type="PANTHER" id="PTHR32494">
    <property type="entry name" value="ALLANTOATE DEIMINASE-RELATED"/>
    <property type="match status" value="1"/>
</dbReference>
<dbReference type="InterPro" id="IPR010158">
    <property type="entry name" value="Amidase_Cbmase"/>
</dbReference>
<dbReference type="InterPro" id="IPR011650">
    <property type="entry name" value="Peptidase_M20_dimer"/>
</dbReference>
<dbReference type="Proteomes" id="UP001187682">
    <property type="component" value="Unassembled WGS sequence"/>
</dbReference>
<protein>
    <submittedName>
        <fullName evidence="4">Related to beta-alanine synthase</fullName>
    </submittedName>
</protein>
<dbReference type="Gene3D" id="3.40.630.10">
    <property type="entry name" value="Zn peptidases"/>
    <property type="match status" value="1"/>
</dbReference>
<evidence type="ECO:0000313" key="4">
    <source>
        <dbReference type="EMBL" id="SPO05639.1"/>
    </source>
</evidence>
<organism evidence="4 5">
    <name type="scientific">Cephalotrichum gorgonifer</name>
    <dbReference type="NCBI Taxonomy" id="2041049"/>
    <lineage>
        <taxon>Eukaryota</taxon>
        <taxon>Fungi</taxon>
        <taxon>Dikarya</taxon>
        <taxon>Ascomycota</taxon>
        <taxon>Pezizomycotina</taxon>
        <taxon>Sordariomycetes</taxon>
        <taxon>Hypocreomycetidae</taxon>
        <taxon>Microascales</taxon>
        <taxon>Microascaceae</taxon>
        <taxon>Cephalotrichum</taxon>
    </lineage>
</organism>
<feature type="domain" description="Peptidase M20 dimerisation" evidence="3">
    <location>
        <begin position="118"/>
        <end position="212"/>
    </location>
</feature>
<accession>A0AAE8SYA2</accession>
<dbReference type="Pfam" id="PF07687">
    <property type="entry name" value="M20_dimer"/>
    <property type="match status" value="1"/>
</dbReference>
<dbReference type="SUPFAM" id="SSF55031">
    <property type="entry name" value="Bacterial exopeptidase dimerisation domain"/>
    <property type="match status" value="1"/>
</dbReference>
<dbReference type="InterPro" id="IPR002933">
    <property type="entry name" value="Peptidase_M20"/>
</dbReference>
<evidence type="ECO:0000256" key="2">
    <source>
        <dbReference type="ARBA" id="ARBA00022801"/>
    </source>
</evidence>
<dbReference type="InterPro" id="IPR036264">
    <property type="entry name" value="Bact_exopeptidase_dim_dom"/>
</dbReference>
<keyword evidence="2" id="KW-0378">Hydrolase</keyword>
<comment type="similarity">
    <text evidence="1">Belongs to the peptidase M20A family.</text>
</comment>
<dbReference type="Pfam" id="PF01546">
    <property type="entry name" value="Peptidase_M20"/>
    <property type="match status" value="1"/>
</dbReference>
<dbReference type="SUPFAM" id="SSF53187">
    <property type="entry name" value="Zn-dependent exopeptidases"/>
    <property type="match status" value="1"/>
</dbReference>
<reference evidence="4" key="1">
    <citation type="submission" date="2018-03" db="EMBL/GenBank/DDBJ databases">
        <authorList>
            <person name="Guldener U."/>
        </authorList>
    </citation>
    <scope>NUCLEOTIDE SEQUENCE</scope>
</reference>
<dbReference type="GO" id="GO:0016813">
    <property type="term" value="F:hydrolase activity, acting on carbon-nitrogen (but not peptide) bonds, in linear amidines"/>
    <property type="evidence" value="ECO:0007669"/>
    <property type="project" value="InterPro"/>
</dbReference>
<dbReference type="EMBL" id="ONZQ02000013">
    <property type="protein sequence ID" value="SPO05639.1"/>
    <property type="molecule type" value="Genomic_DNA"/>
</dbReference>
<evidence type="ECO:0000259" key="3">
    <source>
        <dbReference type="Pfam" id="PF07687"/>
    </source>
</evidence>
<keyword evidence="5" id="KW-1185">Reference proteome</keyword>
<evidence type="ECO:0000256" key="1">
    <source>
        <dbReference type="ARBA" id="ARBA00006247"/>
    </source>
</evidence>
<name>A0AAE8SYA2_9PEZI</name>
<evidence type="ECO:0000313" key="5">
    <source>
        <dbReference type="Proteomes" id="UP001187682"/>
    </source>
</evidence>
<sequence>MEVLRTLHENGHQIGYDVGAVNWPNEEGARFPKSMLSSGVWVGDIPVEKAWGLADIFDSSVTVKSELERLGFLGKVPCSHADDGYPLGAHFELHIEQGPVLQENRKRIGVVQGAQAYRWFTFTVTGQDAHTGTTPLQMRRDPVLEAARMIAAPSDTAKNFNGLASTGVLKIPPGSSTNTIASGVSFSLDIRHPDDEVVTRMQDEILASFERISGEDGRGVELSWTLDTDSPIVKFHPDCIGGVARAADRLAGPDGLMPITS</sequence>
<dbReference type="AlphaFoldDB" id="A0AAE8SYA2"/>
<proteinExistence type="inferred from homology"/>
<dbReference type="PANTHER" id="PTHR32494:SF20">
    <property type="entry name" value="PEPTIDASE M20 DIMERISATION DOMAIN-CONTAINING PROTEIN"/>
    <property type="match status" value="1"/>
</dbReference>